<dbReference type="Pfam" id="PF12844">
    <property type="entry name" value="HTH_19"/>
    <property type="match status" value="1"/>
</dbReference>
<accession>A0A1S8L5Z6</accession>
<dbReference type="RefSeq" id="WP_242950837.1">
    <property type="nucleotide sequence ID" value="NZ_CP096983.1"/>
</dbReference>
<proteinExistence type="predicted"/>
<evidence type="ECO:0000313" key="1">
    <source>
        <dbReference type="EMBL" id="URZ13678.1"/>
    </source>
</evidence>
<dbReference type="GO" id="GO:0003677">
    <property type="term" value="F:DNA binding"/>
    <property type="evidence" value="ECO:0007669"/>
    <property type="project" value="InterPro"/>
</dbReference>
<dbReference type="SUPFAM" id="SSF47413">
    <property type="entry name" value="lambda repressor-like DNA-binding domains"/>
    <property type="match status" value="1"/>
</dbReference>
<sequence>MTTNILPVGIKIKRLREKYKLNQDDIVGTELTRNLISQIEHGKANLTKSTAELIIRNTKEILNIRMVKLDPKYSVEYLL</sequence>
<dbReference type="InterPro" id="IPR001387">
    <property type="entry name" value="Cro/C1-type_HTH"/>
</dbReference>
<dbReference type="CDD" id="cd00093">
    <property type="entry name" value="HTH_XRE"/>
    <property type="match status" value="1"/>
</dbReference>
<dbReference type="PROSITE" id="PS50943">
    <property type="entry name" value="HTH_CROC1"/>
    <property type="match status" value="1"/>
</dbReference>
<dbReference type="AlphaFoldDB" id="A0A1S8L5Z6"/>
<dbReference type="Gene3D" id="1.10.260.40">
    <property type="entry name" value="lambda repressor-like DNA-binding domains"/>
    <property type="match status" value="1"/>
</dbReference>
<organism evidence="1 2">
    <name type="scientific">Clostridium felsineum</name>
    <dbReference type="NCBI Taxonomy" id="36839"/>
    <lineage>
        <taxon>Bacteria</taxon>
        <taxon>Bacillati</taxon>
        <taxon>Bacillota</taxon>
        <taxon>Clostridia</taxon>
        <taxon>Eubacteriales</taxon>
        <taxon>Clostridiaceae</taxon>
        <taxon>Clostridium</taxon>
    </lineage>
</organism>
<dbReference type="KEGG" id="crw:CROST_044440"/>
<protein>
    <submittedName>
        <fullName evidence="1">Uncharacterized protein</fullName>
    </submittedName>
</protein>
<keyword evidence="2" id="KW-1185">Reference proteome</keyword>
<gene>
    <name evidence="1" type="ORF">CROST_044440</name>
</gene>
<evidence type="ECO:0000313" key="2">
    <source>
        <dbReference type="Proteomes" id="UP000190951"/>
    </source>
</evidence>
<dbReference type="Proteomes" id="UP000190951">
    <property type="component" value="Chromosome"/>
</dbReference>
<dbReference type="EMBL" id="CP096983">
    <property type="protein sequence ID" value="URZ13678.1"/>
    <property type="molecule type" value="Genomic_DNA"/>
</dbReference>
<reference evidence="1 2" key="1">
    <citation type="submission" date="2022-04" db="EMBL/GenBank/DDBJ databases">
        <title>Genome sequence of C. roseum typestrain.</title>
        <authorList>
            <person name="Poehlein A."/>
            <person name="Schoch T."/>
            <person name="Duerre P."/>
            <person name="Daniel R."/>
        </authorList>
    </citation>
    <scope>NUCLEOTIDE SEQUENCE [LARGE SCALE GENOMIC DNA]</scope>
    <source>
        <strain evidence="1 2">DSM 7320</strain>
    </source>
</reference>
<name>A0A1S8L5Z6_9CLOT</name>
<dbReference type="InterPro" id="IPR010982">
    <property type="entry name" value="Lambda_DNA-bd_dom_sf"/>
</dbReference>